<gene>
    <name evidence="1" type="ORF">OCL97_04605</name>
</gene>
<evidence type="ECO:0000313" key="1">
    <source>
        <dbReference type="EMBL" id="MFD3263247.1"/>
    </source>
</evidence>
<feature type="non-terminal residue" evidence="1">
    <location>
        <position position="70"/>
    </location>
</feature>
<keyword evidence="2" id="KW-1185">Reference proteome</keyword>
<name>A0ABW6CSS6_9CAUL</name>
<protein>
    <submittedName>
        <fullName evidence="1">Uncharacterized protein</fullName>
    </submittedName>
</protein>
<reference evidence="1 2" key="1">
    <citation type="submission" date="2022-09" db="EMBL/GenBank/DDBJ databases">
        <title>New species of Phenylobacterium.</title>
        <authorList>
            <person name="Mieszkin S."/>
        </authorList>
    </citation>
    <scope>NUCLEOTIDE SEQUENCE [LARGE SCALE GENOMIC DNA]</scope>
    <source>
        <strain evidence="1 2">HK31-G</strain>
    </source>
</reference>
<accession>A0ABW6CSS6</accession>
<dbReference type="RefSeq" id="WP_377368029.1">
    <property type="nucleotide sequence ID" value="NZ_JAOTJD010000005.1"/>
</dbReference>
<comment type="caution">
    <text evidence="1">The sequence shown here is derived from an EMBL/GenBank/DDBJ whole genome shotgun (WGS) entry which is preliminary data.</text>
</comment>
<evidence type="ECO:0000313" key="2">
    <source>
        <dbReference type="Proteomes" id="UP001598130"/>
    </source>
</evidence>
<organism evidence="1 2">
    <name type="scientific">Phenylobacterium ferrooxidans</name>
    <dbReference type="NCBI Taxonomy" id="2982689"/>
    <lineage>
        <taxon>Bacteria</taxon>
        <taxon>Pseudomonadati</taxon>
        <taxon>Pseudomonadota</taxon>
        <taxon>Alphaproteobacteria</taxon>
        <taxon>Caulobacterales</taxon>
        <taxon>Caulobacteraceae</taxon>
        <taxon>Phenylobacterium</taxon>
    </lineage>
</organism>
<sequence>MANYLYLAILPVKTLFRRVSSRTPRRAEAGDQGQGLAAQIARDGLAGFKVVLKAAGGGLARPFAAGVDRP</sequence>
<dbReference type="Proteomes" id="UP001598130">
    <property type="component" value="Unassembled WGS sequence"/>
</dbReference>
<dbReference type="EMBL" id="JAOTJD010000005">
    <property type="protein sequence ID" value="MFD3263247.1"/>
    <property type="molecule type" value="Genomic_DNA"/>
</dbReference>
<proteinExistence type="predicted"/>